<name>A0AAE0NSK4_9PEZI</name>
<feature type="signal peptide" evidence="1">
    <location>
        <begin position="1"/>
        <end position="25"/>
    </location>
</feature>
<dbReference type="Proteomes" id="UP001285441">
    <property type="component" value="Unassembled WGS sequence"/>
</dbReference>
<evidence type="ECO:0008006" key="4">
    <source>
        <dbReference type="Google" id="ProtNLM"/>
    </source>
</evidence>
<proteinExistence type="predicted"/>
<keyword evidence="3" id="KW-1185">Reference proteome</keyword>
<dbReference type="AlphaFoldDB" id="A0AAE0NSK4"/>
<comment type="caution">
    <text evidence="2">The sequence shown here is derived from an EMBL/GenBank/DDBJ whole genome shotgun (WGS) entry which is preliminary data.</text>
</comment>
<feature type="chain" id="PRO_5042273092" description="Secreted protein" evidence="1">
    <location>
        <begin position="26"/>
        <end position="135"/>
    </location>
</feature>
<evidence type="ECO:0000256" key="1">
    <source>
        <dbReference type="SAM" id="SignalP"/>
    </source>
</evidence>
<accession>A0AAE0NSK4</accession>
<keyword evidence="1" id="KW-0732">Signal</keyword>
<organism evidence="2 3">
    <name type="scientific">Podospora didyma</name>
    <dbReference type="NCBI Taxonomy" id="330526"/>
    <lineage>
        <taxon>Eukaryota</taxon>
        <taxon>Fungi</taxon>
        <taxon>Dikarya</taxon>
        <taxon>Ascomycota</taxon>
        <taxon>Pezizomycotina</taxon>
        <taxon>Sordariomycetes</taxon>
        <taxon>Sordariomycetidae</taxon>
        <taxon>Sordariales</taxon>
        <taxon>Podosporaceae</taxon>
        <taxon>Podospora</taxon>
    </lineage>
</organism>
<sequence>MSLIDDVLPLLLMLFAARRLALVDATGKLRQNLDLLRDPVPFVEICAAMRLSFSVHDFCRSFISSTMRCCSAMSASCSWRRPWSTWRASSMAWRLDMRGTSSCSCCWSGGSSSTSLGGDRVGSVFAFLAGLYSST</sequence>
<evidence type="ECO:0000313" key="2">
    <source>
        <dbReference type="EMBL" id="KAK3386745.1"/>
    </source>
</evidence>
<evidence type="ECO:0000313" key="3">
    <source>
        <dbReference type="Proteomes" id="UP001285441"/>
    </source>
</evidence>
<protein>
    <recommendedName>
        <fullName evidence="4">Secreted protein</fullName>
    </recommendedName>
</protein>
<gene>
    <name evidence="2" type="ORF">B0H63DRAFT_468321</name>
</gene>
<reference evidence="2" key="2">
    <citation type="submission" date="2023-06" db="EMBL/GenBank/DDBJ databases">
        <authorList>
            <consortium name="Lawrence Berkeley National Laboratory"/>
            <person name="Haridas S."/>
            <person name="Hensen N."/>
            <person name="Bonometti L."/>
            <person name="Westerberg I."/>
            <person name="Brannstrom I.O."/>
            <person name="Guillou S."/>
            <person name="Cros-Aarteil S."/>
            <person name="Calhoun S."/>
            <person name="Kuo A."/>
            <person name="Mondo S."/>
            <person name="Pangilinan J."/>
            <person name="Riley R."/>
            <person name="LaButti K."/>
            <person name="Andreopoulos B."/>
            <person name="Lipzen A."/>
            <person name="Chen C."/>
            <person name="Yanf M."/>
            <person name="Daum C."/>
            <person name="Ng V."/>
            <person name="Clum A."/>
            <person name="Steindorff A."/>
            <person name="Ohm R."/>
            <person name="Martin F."/>
            <person name="Silar P."/>
            <person name="Natvig D."/>
            <person name="Lalanne C."/>
            <person name="Gautier V."/>
            <person name="Ament-velasquez S.L."/>
            <person name="Kruys A."/>
            <person name="Hutchinson M.I."/>
            <person name="Powell A.J."/>
            <person name="Barry K."/>
            <person name="Miller A.N."/>
            <person name="Grigoriev I.V."/>
            <person name="Debuchy R."/>
            <person name="Gladieux P."/>
            <person name="Thoren M.H."/>
            <person name="Johannesson H."/>
        </authorList>
    </citation>
    <scope>NUCLEOTIDE SEQUENCE</scope>
    <source>
        <strain evidence="2">CBS 232.78</strain>
    </source>
</reference>
<reference evidence="2" key="1">
    <citation type="journal article" date="2023" name="Mol. Phylogenet. Evol.">
        <title>Genome-scale phylogeny and comparative genomics of the fungal order Sordariales.</title>
        <authorList>
            <person name="Hensen N."/>
            <person name="Bonometti L."/>
            <person name="Westerberg I."/>
            <person name="Brannstrom I.O."/>
            <person name="Guillou S."/>
            <person name="Cros-Aarteil S."/>
            <person name="Calhoun S."/>
            <person name="Haridas S."/>
            <person name="Kuo A."/>
            <person name="Mondo S."/>
            <person name="Pangilinan J."/>
            <person name="Riley R."/>
            <person name="LaButti K."/>
            <person name="Andreopoulos B."/>
            <person name="Lipzen A."/>
            <person name="Chen C."/>
            <person name="Yan M."/>
            <person name="Daum C."/>
            <person name="Ng V."/>
            <person name="Clum A."/>
            <person name="Steindorff A."/>
            <person name="Ohm R.A."/>
            <person name="Martin F."/>
            <person name="Silar P."/>
            <person name="Natvig D.O."/>
            <person name="Lalanne C."/>
            <person name="Gautier V."/>
            <person name="Ament-Velasquez S.L."/>
            <person name="Kruys A."/>
            <person name="Hutchinson M.I."/>
            <person name="Powell A.J."/>
            <person name="Barry K."/>
            <person name="Miller A.N."/>
            <person name="Grigoriev I.V."/>
            <person name="Debuchy R."/>
            <person name="Gladieux P."/>
            <person name="Hiltunen Thoren M."/>
            <person name="Johannesson H."/>
        </authorList>
    </citation>
    <scope>NUCLEOTIDE SEQUENCE</scope>
    <source>
        <strain evidence="2">CBS 232.78</strain>
    </source>
</reference>
<dbReference type="EMBL" id="JAULSW010000003">
    <property type="protein sequence ID" value="KAK3386745.1"/>
    <property type="molecule type" value="Genomic_DNA"/>
</dbReference>